<feature type="region of interest" description="Disordered" evidence="6">
    <location>
        <begin position="1"/>
        <end position="31"/>
    </location>
</feature>
<feature type="repeat" description="RPEL" evidence="4">
    <location>
        <begin position="517"/>
        <end position="542"/>
    </location>
</feature>
<protein>
    <recommendedName>
        <fullName evidence="5">Phosphatase and actin regulator</fullName>
    </recommendedName>
</protein>
<comment type="similarity">
    <text evidence="1 5">Belongs to the phosphatase and actin regulator family.</text>
</comment>
<feature type="region of interest" description="Disordered" evidence="6">
    <location>
        <begin position="103"/>
        <end position="549"/>
    </location>
</feature>
<dbReference type="Gene3D" id="6.10.140.2130">
    <property type="match status" value="1"/>
</dbReference>
<feature type="compositionally biased region" description="Pro residues" evidence="6">
    <location>
        <begin position="322"/>
        <end position="340"/>
    </location>
</feature>
<organism evidence="7 8">
    <name type="scientific">Mohoua ochrocephala</name>
    <dbReference type="NCBI Taxonomy" id="874463"/>
    <lineage>
        <taxon>Eukaryota</taxon>
        <taxon>Metazoa</taxon>
        <taxon>Chordata</taxon>
        <taxon>Craniata</taxon>
        <taxon>Vertebrata</taxon>
        <taxon>Euteleostomi</taxon>
        <taxon>Archelosauria</taxon>
        <taxon>Archosauria</taxon>
        <taxon>Dinosauria</taxon>
        <taxon>Saurischia</taxon>
        <taxon>Theropoda</taxon>
        <taxon>Coelurosauria</taxon>
        <taxon>Aves</taxon>
        <taxon>Neognathae</taxon>
        <taxon>Neoaves</taxon>
        <taxon>Telluraves</taxon>
        <taxon>Australaves</taxon>
        <taxon>Passeriformes</taxon>
        <taxon>Meliphagoidea</taxon>
        <taxon>Acanthizidae</taxon>
        <taxon>Mohoua</taxon>
    </lineage>
</organism>
<evidence type="ECO:0000256" key="6">
    <source>
        <dbReference type="SAM" id="MobiDB-lite"/>
    </source>
</evidence>
<evidence type="ECO:0000256" key="2">
    <source>
        <dbReference type="ARBA" id="ARBA00022737"/>
    </source>
</evidence>
<evidence type="ECO:0000256" key="3">
    <source>
        <dbReference type="ARBA" id="ARBA00023203"/>
    </source>
</evidence>
<dbReference type="GO" id="GO:0004864">
    <property type="term" value="F:protein phosphatase inhibitor activity"/>
    <property type="evidence" value="ECO:0007669"/>
    <property type="project" value="UniProtKB-UniRule"/>
</dbReference>
<feature type="non-terminal residue" evidence="7">
    <location>
        <position position="639"/>
    </location>
</feature>
<feature type="compositionally biased region" description="Basic and acidic residues" evidence="6">
    <location>
        <begin position="404"/>
        <end position="418"/>
    </location>
</feature>
<dbReference type="Proteomes" id="UP000586926">
    <property type="component" value="Unassembled WGS sequence"/>
</dbReference>
<sequence>YTVDGLDKASIANSDGPAPGSQTPPFKRKGKLSNIGKIFKPWKWRKKKTSDKFRETSAVLERKISTRQSREELIRRGVLKEMPEQDGDVTVNFETSNGHTVAIGEETIQEENVVKASGNNGTLSEKASASEGKKEDQKESTDHCPEIPTSHAPPLPKPKPKPKKAPLPPKNAIAASTTTTTSHKGNEAPHAKKKGKAPAKQPPLPPPKPTGASANREAAGSSHAKKLPVSKSSSSPSPSSTSSHPKASKETSSKPGTSGTPRGKKKPGKQSAPRTAPDGAASSPSGATADGLEAKAEKLKPEQPSVVIFEMEDADQSSKLVVPPPPTAAPPPPPLPPPFPAAASQPAGSSDGQDVSDSCVAGPRSPGSDTKLLLQTERGTDESLSSAALGSAPGAGGEDMESLATKEDQEGEAPDRAFSELVEEASDAAGHPESESSRESHGSDSDSDGPILYTDDDDDDDDENASAESSLASKIRRRDTLAIKLGNRPSKKELEDKNILQRTSEEERQEIRHQIGTKLVRRLSQRPTTEELEQRNILKQKNEEEEQEAKREIKRRLSRKLSLRPTVAELQARRILRFNEYVEVTESPDYDRRADKPWARLTPADKARDKPIRKELNEFKSTEMEVHEESRQFTRWVNS</sequence>
<comment type="caution">
    <text evidence="7">The sequence shown here is derived from an EMBL/GenBank/DDBJ whole genome shotgun (WGS) entry which is preliminary data.</text>
</comment>
<feature type="compositionally biased region" description="Basic and acidic residues" evidence="6">
    <location>
        <begin position="528"/>
        <end position="542"/>
    </location>
</feature>
<feature type="repeat" description="RPEL" evidence="4">
    <location>
        <begin position="58"/>
        <end position="83"/>
    </location>
</feature>
<feature type="repeat" description="RPEL" evidence="4">
    <location>
        <begin position="479"/>
        <end position="504"/>
    </location>
</feature>
<dbReference type="InterPro" id="IPR004018">
    <property type="entry name" value="RPEL_repeat"/>
</dbReference>
<feature type="compositionally biased region" description="Polar residues" evidence="6">
    <location>
        <begin position="117"/>
        <end position="127"/>
    </location>
</feature>
<dbReference type="AlphaFoldDB" id="A0A7K7XUW4"/>
<comment type="subunit">
    <text evidence="5">Binds PPP1CA and actin.</text>
</comment>
<dbReference type="SMART" id="SM00707">
    <property type="entry name" value="RPEL"/>
    <property type="match status" value="4"/>
</dbReference>
<feature type="compositionally biased region" description="Basic and acidic residues" evidence="6">
    <location>
        <begin position="131"/>
        <end position="145"/>
    </location>
</feature>
<feature type="compositionally biased region" description="Low complexity" evidence="6">
    <location>
        <begin position="275"/>
        <end position="291"/>
    </location>
</feature>
<evidence type="ECO:0000256" key="5">
    <source>
        <dbReference type="RuleBase" id="RU301113"/>
    </source>
</evidence>
<evidence type="ECO:0000313" key="7">
    <source>
        <dbReference type="EMBL" id="NXA69421.1"/>
    </source>
</evidence>
<feature type="compositionally biased region" description="Pro residues" evidence="6">
    <location>
        <begin position="200"/>
        <end position="209"/>
    </location>
</feature>
<feature type="non-terminal residue" evidence="7">
    <location>
        <position position="1"/>
    </location>
</feature>
<reference evidence="7 8" key="1">
    <citation type="submission" date="2019-09" db="EMBL/GenBank/DDBJ databases">
        <title>Bird 10,000 Genomes (B10K) Project - Family phase.</title>
        <authorList>
            <person name="Zhang G."/>
        </authorList>
    </citation>
    <scope>NUCLEOTIDE SEQUENCE [LARGE SCALE GENOMIC DNA]</scope>
    <source>
        <strain evidence="7">B10K-DU-030-22</strain>
        <tissue evidence="7">Blood</tissue>
    </source>
</reference>
<feature type="compositionally biased region" description="Basic and acidic residues" evidence="6">
    <location>
        <begin position="490"/>
        <end position="513"/>
    </location>
</feature>
<keyword evidence="3 5" id="KW-0009">Actin-binding</keyword>
<dbReference type="GO" id="GO:0030036">
    <property type="term" value="P:actin cytoskeleton organization"/>
    <property type="evidence" value="ECO:0007669"/>
    <property type="project" value="TreeGrafter"/>
</dbReference>
<dbReference type="PANTHER" id="PTHR12751">
    <property type="entry name" value="PHOSPHATASE AND ACTIN REGULATOR PHACTR"/>
    <property type="match status" value="1"/>
</dbReference>
<accession>A0A7K7XUW4</accession>
<name>A0A7K7XUW4_9PASS</name>
<dbReference type="Gene3D" id="6.10.140.1750">
    <property type="match status" value="1"/>
</dbReference>
<feature type="compositionally biased region" description="Basic and acidic residues" evidence="6">
    <location>
        <begin position="430"/>
        <end position="444"/>
    </location>
</feature>
<feature type="compositionally biased region" description="Basic and acidic residues" evidence="6">
    <location>
        <begin position="292"/>
        <end position="301"/>
    </location>
</feature>
<feature type="compositionally biased region" description="Low complexity" evidence="6">
    <location>
        <begin position="383"/>
        <end position="392"/>
    </location>
</feature>
<dbReference type="EMBL" id="VZTA01025941">
    <property type="protein sequence ID" value="NXA69421.1"/>
    <property type="molecule type" value="Genomic_DNA"/>
</dbReference>
<feature type="compositionally biased region" description="Low complexity" evidence="6">
    <location>
        <begin position="229"/>
        <end position="245"/>
    </location>
</feature>
<dbReference type="Pfam" id="PF02755">
    <property type="entry name" value="RPEL"/>
    <property type="match status" value="2"/>
</dbReference>
<dbReference type="PROSITE" id="PS51073">
    <property type="entry name" value="RPEL"/>
    <property type="match status" value="4"/>
</dbReference>
<keyword evidence="2 5" id="KW-0677">Repeat</keyword>
<evidence type="ECO:0000256" key="4">
    <source>
        <dbReference type="PROSITE-ProRule" id="PRU00401"/>
    </source>
</evidence>
<feature type="compositionally biased region" description="Acidic residues" evidence="6">
    <location>
        <begin position="454"/>
        <end position="465"/>
    </location>
</feature>
<evidence type="ECO:0000313" key="8">
    <source>
        <dbReference type="Proteomes" id="UP000586926"/>
    </source>
</evidence>
<dbReference type="PANTHER" id="PTHR12751:SF5">
    <property type="entry name" value="PHOSPHATASE AND ACTIN REGULATOR 2"/>
    <property type="match status" value="1"/>
</dbReference>
<evidence type="ECO:0000256" key="1">
    <source>
        <dbReference type="ARBA" id="ARBA00009795"/>
    </source>
</evidence>
<gene>
    <name evidence="7" type="primary">Phactr2</name>
    <name evidence="7" type="ORF">MOHOCH_R10476</name>
</gene>
<keyword evidence="8" id="KW-1185">Reference proteome</keyword>
<dbReference type="GO" id="GO:0003779">
    <property type="term" value="F:actin binding"/>
    <property type="evidence" value="ECO:0007669"/>
    <property type="project" value="UniProtKB-KW"/>
</dbReference>
<proteinExistence type="inferred from homology"/>
<feature type="repeat" description="RPEL" evidence="4">
    <location>
        <begin position="555"/>
        <end position="580"/>
    </location>
</feature>